<dbReference type="InterPro" id="IPR015925">
    <property type="entry name" value="Ryanodine_IP3_receptor"/>
</dbReference>
<protein>
    <submittedName>
        <fullName evidence="2">MAGE domain-containing protein</fullName>
    </submittedName>
</protein>
<proteinExistence type="predicted"/>
<dbReference type="GO" id="GO:0005219">
    <property type="term" value="F:ryanodine-sensitive calcium-release channel activity"/>
    <property type="evidence" value="ECO:0007669"/>
    <property type="project" value="TreeGrafter"/>
</dbReference>
<dbReference type="Proteomes" id="UP000095284">
    <property type="component" value="Unplaced"/>
</dbReference>
<reference evidence="2" key="1">
    <citation type="submission" date="2016-11" db="UniProtKB">
        <authorList>
            <consortium name="WormBaseParasite"/>
        </authorList>
    </citation>
    <scope>IDENTIFICATION</scope>
</reference>
<dbReference type="WBParaSite" id="BXY_1460300.1">
    <property type="protein sequence ID" value="BXY_1460300.1"/>
    <property type="gene ID" value="BXY_1460300"/>
</dbReference>
<dbReference type="GO" id="GO:0034704">
    <property type="term" value="C:calcium channel complex"/>
    <property type="evidence" value="ECO:0007669"/>
    <property type="project" value="TreeGrafter"/>
</dbReference>
<dbReference type="GO" id="GO:0030018">
    <property type="term" value="C:Z disc"/>
    <property type="evidence" value="ECO:0007669"/>
    <property type="project" value="TreeGrafter"/>
</dbReference>
<dbReference type="GO" id="GO:0006941">
    <property type="term" value="P:striated muscle contraction"/>
    <property type="evidence" value="ECO:0007669"/>
    <property type="project" value="TreeGrafter"/>
</dbReference>
<dbReference type="GO" id="GO:0042383">
    <property type="term" value="C:sarcolemma"/>
    <property type="evidence" value="ECO:0007669"/>
    <property type="project" value="TreeGrafter"/>
</dbReference>
<dbReference type="AlphaFoldDB" id="A0A1I7SNG3"/>
<evidence type="ECO:0000313" key="1">
    <source>
        <dbReference type="Proteomes" id="UP000095284"/>
    </source>
</evidence>
<sequence length="119" mass="13510">VKKDKHANSIVIACLKRLLPVGLNVFGGRELDIVQQCKERFLAKESEEKTREFIRELLDVPVKTDPTDKNSWQLNLYKKIGKSQMRGKEEMTQEAVVEKISNMGQVVAILHAVGGLQYD</sequence>
<organism evidence="1 2">
    <name type="scientific">Bursaphelenchus xylophilus</name>
    <name type="common">Pinewood nematode worm</name>
    <name type="synonym">Aphelenchoides xylophilus</name>
    <dbReference type="NCBI Taxonomy" id="6326"/>
    <lineage>
        <taxon>Eukaryota</taxon>
        <taxon>Metazoa</taxon>
        <taxon>Ecdysozoa</taxon>
        <taxon>Nematoda</taxon>
        <taxon>Chromadorea</taxon>
        <taxon>Rhabditida</taxon>
        <taxon>Tylenchina</taxon>
        <taxon>Tylenchomorpha</taxon>
        <taxon>Aphelenchoidea</taxon>
        <taxon>Aphelenchoididae</taxon>
        <taxon>Bursaphelenchus</taxon>
    </lineage>
</organism>
<accession>A0A1I7SNG3</accession>
<name>A0A1I7SNG3_BURXY</name>
<dbReference type="PANTHER" id="PTHR46399">
    <property type="entry name" value="B30.2/SPRY DOMAIN-CONTAINING PROTEIN"/>
    <property type="match status" value="1"/>
</dbReference>
<dbReference type="GO" id="GO:0014808">
    <property type="term" value="P:release of sequestered calcium ion into cytosol by sarcoplasmic reticulum"/>
    <property type="evidence" value="ECO:0007669"/>
    <property type="project" value="TreeGrafter"/>
</dbReference>
<dbReference type="GO" id="GO:0005790">
    <property type="term" value="C:smooth endoplasmic reticulum"/>
    <property type="evidence" value="ECO:0007669"/>
    <property type="project" value="TreeGrafter"/>
</dbReference>
<dbReference type="PANTHER" id="PTHR46399:SF8">
    <property type="entry name" value="B30.2_SPRY DOMAIN-CONTAINING PROTEIN"/>
    <property type="match status" value="1"/>
</dbReference>
<evidence type="ECO:0000313" key="2">
    <source>
        <dbReference type="WBParaSite" id="BXY_1460300.1"/>
    </source>
</evidence>
<dbReference type="GO" id="GO:0033017">
    <property type="term" value="C:sarcoplasmic reticulum membrane"/>
    <property type="evidence" value="ECO:0007669"/>
    <property type="project" value="TreeGrafter"/>
</dbReference>